<dbReference type="Gene3D" id="2.60.210.10">
    <property type="entry name" value="Apoptosis, Tumor Necrosis Factor Receptor Associated Protein 2, Chain A"/>
    <property type="match status" value="1"/>
</dbReference>
<comment type="caution">
    <text evidence="2">The sequence shown here is derived from an EMBL/GenBank/DDBJ whole genome shotgun (WGS) entry which is preliminary data.</text>
</comment>
<dbReference type="InterPro" id="IPR008974">
    <property type="entry name" value="TRAF-like"/>
</dbReference>
<gene>
    <name evidence="2" type="ORF">SNE40_004964</name>
</gene>
<evidence type="ECO:0000313" key="3">
    <source>
        <dbReference type="Proteomes" id="UP001347796"/>
    </source>
</evidence>
<evidence type="ECO:0000259" key="1">
    <source>
        <dbReference type="PROSITE" id="PS50144"/>
    </source>
</evidence>
<dbReference type="Pfam" id="PF00917">
    <property type="entry name" value="MATH"/>
    <property type="match status" value="1"/>
</dbReference>
<reference evidence="2 3" key="1">
    <citation type="submission" date="2024-01" db="EMBL/GenBank/DDBJ databases">
        <title>The genome of the rayed Mediterranean limpet Patella caerulea (Linnaeus, 1758).</title>
        <authorList>
            <person name="Anh-Thu Weber A."/>
            <person name="Halstead-Nussloch G."/>
        </authorList>
    </citation>
    <scope>NUCLEOTIDE SEQUENCE [LARGE SCALE GENOMIC DNA]</scope>
    <source>
        <strain evidence="2">AATW-2023a</strain>
        <tissue evidence="2">Whole specimen</tissue>
    </source>
</reference>
<sequence>MIKLYLDFQHRIKEFELYADSLKSLLAGVDNSAESACKAVDEQVAQICSEAKQAGEDTKLQIQTSRDEERRKLTKPLEETKTFIEQLKDSHRYSADVIEHKSIVHVINRIQDVTKEHEESGLKKMDIPTVNCAWFEKAVVDTGKTILMKQLGALLYQEQSMFTDVIKFDEVREGEVCRGSHHIINGQSWYTYIKKEVYGRKSSLGLYLCWGKKDNINCSAELKFTLMNVTTSKAISHTLLNLTYTPDGDEGFGRASFLDWDKFADKQNGFLDDNNNFTVTVIVKVTNVEEF</sequence>
<evidence type="ECO:0000313" key="2">
    <source>
        <dbReference type="EMBL" id="KAK6188878.1"/>
    </source>
</evidence>
<organism evidence="2 3">
    <name type="scientific">Patella caerulea</name>
    <name type="common">Rayed Mediterranean limpet</name>
    <dbReference type="NCBI Taxonomy" id="87958"/>
    <lineage>
        <taxon>Eukaryota</taxon>
        <taxon>Metazoa</taxon>
        <taxon>Spiralia</taxon>
        <taxon>Lophotrochozoa</taxon>
        <taxon>Mollusca</taxon>
        <taxon>Gastropoda</taxon>
        <taxon>Patellogastropoda</taxon>
        <taxon>Patelloidea</taxon>
        <taxon>Patellidae</taxon>
        <taxon>Patella</taxon>
    </lineage>
</organism>
<dbReference type="SUPFAM" id="SSF49599">
    <property type="entry name" value="TRAF domain-like"/>
    <property type="match status" value="1"/>
</dbReference>
<feature type="domain" description="MATH" evidence="1">
    <location>
        <begin position="158"/>
        <end position="282"/>
    </location>
</feature>
<dbReference type="PROSITE" id="PS50144">
    <property type="entry name" value="MATH"/>
    <property type="match status" value="1"/>
</dbReference>
<dbReference type="CDD" id="cd00121">
    <property type="entry name" value="MATH"/>
    <property type="match status" value="1"/>
</dbReference>
<dbReference type="InterPro" id="IPR002083">
    <property type="entry name" value="MATH/TRAF_dom"/>
</dbReference>
<dbReference type="AlphaFoldDB" id="A0AAN8K448"/>
<dbReference type="EMBL" id="JAZGQO010000003">
    <property type="protein sequence ID" value="KAK6188878.1"/>
    <property type="molecule type" value="Genomic_DNA"/>
</dbReference>
<proteinExistence type="predicted"/>
<protein>
    <recommendedName>
        <fullName evidence="1">MATH domain-containing protein</fullName>
    </recommendedName>
</protein>
<dbReference type="Proteomes" id="UP001347796">
    <property type="component" value="Unassembled WGS sequence"/>
</dbReference>
<accession>A0AAN8K448</accession>
<name>A0AAN8K448_PATCE</name>
<keyword evidence="3" id="KW-1185">Reference proteome</keyword>